<dbReference type="Gene3D" id="2.60.40.150">
    <property type="entry name" value="C2 domain"/>
    <property type="match status" value="1"/>
</dbReference>
<dbReference type="GO" id="GO:0001786">
    <property type="term" value="F:phosphatidylserine binding"/>
    <property type="evidence" value="ECO:0007669"/>
    <property type="project" value="TreeGrafter"/>
</dbReference>
<keyword evidence="2" id="KW-1185">Reference proteome</keyword>
<organism evidence="2 3">
    <name type="scientific">Mesorhabditis belari</name>
    <dbReference type="NCBI Taxonomy" id="2138241"/>
    <lineage>
        <taxon>Eukaryota</taxon>
        <taxon>Metazoa</taxon>
        <taxon>Ecdysozoa</taxon>
        <taxon>Nematoda</taxon>
        <taxon>Chromadorea</taxon>
        <taxon>Rhabditida</taxon>
        <taxon>Rhabditina</taxon>
        <taxon>Rhabditomorpha</taxon>
        <taxon>Rhabditoidea</taxon>
        <taxon>Rhabditidae</taxon>
        <taxon>Mesorhabditinae</taxon>
        <taxon>Mesorhabditis</taxon>
    </lineage>
</organism>
<dbReference type="GO" id="GO:0070382">
    <property type="term" value="C:exocytic vesicle"/>
    <property type="evidence" value="ECO:0007669"/>
    <property type="project" value="TreeGrafter"/>
</dbReference>
<proteinExistence type="predicted"/>
<accession>A0AAF3EF95</accession>
<dbReference type="GO" id="GO:0030276">
    <property type="term" value="F:clathrin binding"/>
    <property type="evidence" value="ECO:0007669"/>
    <property type="project" value="TreeGrafter"/>
</dbReference>
<dbReference type="WBParaSite" id="MBELARI_LOCUS12661">
    <property type="protein sequence ID" value="MBELARI_LOCUS12661"/>
    <property type="gene ID" value="MBELARI_LOCUS12661"/>
</dbReference>
<keyword evidence="1" id="KW-0472">Membrane</keyword>
<dbReference type="Proteomes" id="UP000887575">
    <property type="component" value="Unassembled WGS sequence"/>
</dbReference>
<dbReference type="GO" id="GO:0017156">
    <property type="term" value="P:calcium-ion regulated exocytosis"/>
    <property type="evidence" value="ECO:0007669"/>
    <property type="project" value="TreeGrafter"/>
</dbReference>
<dbReference type="GO" id="GO:0005886">
    <property type="term" value="C:plasma membrane"/>
    <property type="evidence" value="ECO:0007669"/>
    <property type="project" value="TreeGrafter"/>
</dbReference>
<dbReference type="PANTHER" id="PTHR10024">
    <property type="entry name" value="SYNAPTOTAGMIN"/>
    <property type="match status" value="1"/>
</dbReference>
<dbReference type="InterPro" id="IPR035892">
    <property type="entry name" value="C2_domain_sf"/>
</dbReference>
<dbReference type="GO" id="GO:0005509">
    <property type="term" value="F:calcium ion binding"/>
    <property type="evidence" value="ECO:0007669"/>
    <property type="project" value="TreeGrafter"/>
</dbReference>
<feature type="transmembrane region" description="Helical" evidence="1">
    <location>
        <begin position="7"/>
        <end position="27"/>
    </location>
</feature>
<reference evidence="3" key="1">
    <citation type="submission" date="2024-02" db="UniProtKB">
        <authorList>
            <consortium name="WormBaseParasite"/>
        </authorList>
    </citation>
    <scope>IDENTIFICATION</scope>
</reference>
<dbReference type="GO" id="GO:0000149">
    <property type="term" value="F:SNARE binding"/>
    <property type="evidence" value="ECO:0007669"/>
    <property type="project" value="TreeGrafter"/>
</dbReference>
<sequence length="453" mass="50699">MDLGTQLILAGLIFVLLLLIILLLSHLQILEIFPETTGRFKWALLEENSEERRGILQNDSRFGSGGNKMANLGIGIFSRQISQSTEKFGSKLEVDRLEDFSGLLESGEHFEGKRSERQYLVPAEEIHCSLEVLANENTMADVHKALPGKEAVPVSPNLKRAISTESLDSTASSLFEVNNDVPTLHFTLTYHEPTQMLSCQVHSLDDCSSIEGQVWMLFFLLPHSKPLWRTEAEKVPSTFIEYRCLFQQCVRKTDLHRIALLVQLYSSNGLSANVIGSCRLRLKDANLITKGEAVMNLALTSNNIKNPFDEFTPASLGEILFLVNFHADRLSVVISKLRNLDKLYMDVFIRVYIVQPMGKVIKKKTSIKSILDGGANVMESLFVNISRQKLLKSHIRLSVVCSERSGGVGRSIGHVTLGGKTGGRELGQWMRIIDGEQTHTATWHHILPRNTSM</sequence>
<protein>
    <submittedName>
        <fullName evidence="3">Uncharacterized protein</fullName>
    </submittedName>
</protein>
<keyword evidence="1" id="KW-0812">Transmembrane</keyword>
<evidence type="ECO:0000313" key="2">
    <source>
        <dbReference type="Proteomes" id="UP000887575"/>
    </source>
</evidence>
<name>A0AAF3EF95_9BILA</name>
<keyword evidence="1" id="KW-1133">Transmembrane helix</keyword>
<dbReference type="AlphaFoldDB" id="A0AAF3EF95"/>
<evidence type="ECO:0000313" key="3">
    <source>
        <dbReference type="WBParaSite" id="MBELARI_LOCUS12661"/>
    </source>
</evidence>
<dbReference type="GO" id="GO:0005544">
    <property type="term" value="F:calcium-dependent phospholipid binding"/>
    <property type="evidence" value="ECO:0007669"/>
    <property type="project" value="TreeGrafter"/>
</dbReference>
<evidence type="ECO:0000256" key="1">
    <source>
        <dbReference type="SAM" id="Phobius"/>
    </source>
</evidence>